<dbReference type="NCBIfam" id="NF046065">
    <property type="entry name" value="MtxRegRemB"/>
    <property type="match status" value="1"/>
</dbReference>
<evidence type="ECO:0000313" key="2">
    <source>
        <dbReference type="Proteomes" id="UP000184442"/>
    </source>
</evidence>
<sequence length="89" mass="9804">MFVHLGGDVVIPIKDIIAIMDIESSITSSNTKEFLKTADDEGFIVNISNDAPKSFVLSERDNKTIIYLSPISSATLHKRSGFFNDVSLK</sequence>
<dbReference type="AlphaFoldDB" id="A0A1M6HZD6"/>
<dbReference type="Proteomes" id="UP000184442">
    <property type="component" value="Unassembled WGS sequence"/>
</dbReference>
<dbReference type="STRING" id="1122184.SAMN02745176_03009"/>
<dbReference type="EMBL" id="FQZS01000025">
    <property type="protein sequence ID" value="SHJ27576.1"/>
    <property type="molecule type" value="Genomic_DNA"/>
</dbReference>
<reference evidence="1 2" key="1">
    <citation type="submission" date="2016-11" db="EMBL/GenBank/DDBJ databases">
        <authorList>
            <person name="Jaros S."/>
            <person name="Januszkiewicz K."/>
            <person name="Wedrychowicz H."/>
        </authorList>
    </citation>
    <scope>NUCLEOTIDE SEQUENCE [LARGE SCALE GENOMIC DNA]</scope>
    <source>
        <strain evidence="1 2">DSM 19022</strain>
    </source>
</reference>
<name>A0A1M6HZD6_9FIRM</name>
<keyword evidence="2" id="KW-1185">Reference proteome</keyword>
<evidence type="ECO:0000313" key="1">
    <source>
        <dbReference type="EMBL" id="SHJ27576.1"/>
    </source>
</evidence>
<organism evidence="1 2">
    <name type="scientific">Lutispora thermophila DSM 19022</name>
    <dbReference type="NCBI Taxonomy" id="1122184"/>
    <lineage>
        <taxon>Bacteria</taxon>
        <taxon>Bacillati</taxon>
        <taxon>Bacillota</taxon>
        <taxon>Clostridia</taxon>
        <taxon>Lutisporales</taxon>
        <taxon>Lutisporaceae</taxon>
        <taxon>Lutispora</taxon>
    </lineage>
</organism>
<dbReference type="OrthoDB" id="9811390at2"/>
<protein>
    <recommendedName>
        <fullName evidence="3">DUF370 domain-containing protein</fullName>
    </recommendedName>
</protein>
<dbReference type="Pfam" id="PF04025">
    <property type="entry name" value="RemA-like"/>
    <property type="match status" value="1"/>
</dbReference>
<dbReference type="RefSeq" id="WP_073027129.1">
    <property type="nucleotide sequence ID" value="NZ_FQZS01000025.1"/>
</dbReference>
<dbReference type="InterPro" id="IPR007169">
    <property type="entry name" value="RemA-like"/>
</dbReference>
<accession>A0A1M6HZD6</accession>
<proteinExistence type="predicted"/>
<evidence type="ECO:0008006" key="3">
    <source>
        <dbReference type="Google" id="ProtNLM"/>
    </source>
</evidence>
<gene>
    <name evidence="1" type="ORF">SAMN02745176_03009</name>
</gene>